<dbReference type="GO" id="GO:0005789">
    <property type="term" value="C:endoplasmic reticulum membrane"/>
    <property type="evidence" value="ECO:0007669"/>
    <property type="project" value="UniProtKB-SubCell"/>
</dbReference>
<evidence type="ECO:0000313" key="17">
    <source>
        <dbReference type="Proteomes" id="UP000230233"/>
    </source>
</evidence>
<dbReference type="OrthoDB" id="410058at2759"/>
<feature type="domain" description="Glycosyl hydrolase family 63 C-terminal" evidence="14">
    <location>
        <begin position="359"/>
        <end position="839"/>
    </location>
</feature>
<dbReference type="Pfam" id="PF16923">
    <property type="entry name" value="Glyco_hydro_63N"/>
    <property type="match status" value="1"/>
</dbReference>
<evidence type="ECO:0000256" key="9">
    <source>
        <dbReference type="ARBA" id="ARBA00023180"/>
    </source>
</evidence>
<dbReference type="Gene3D" id="2.70.98.110">
    <property type="entry name" value="Glycosyl hydrolase family 63, N-terminal domain"/>
    <property type="match status" value="1"/>
</dbReference>
<dbReference type="PANTHER" id="PTHR10412">
    <property type="entry name" value="MANNOSYL-OLIGOSACCHARIDE GLUCOSIDASE"/>
    <property type="match status" value="1"/>
</dbReference>
<feature type="transmembrane region" description="Helical" evidence="12">
    <location>
        <begin position="95"/>
        <end position="116"/>
    </location>
</feature>
<keyword evidence="6" id="KW-0735">Signal-anchor</keyword>
<evidence type="ECO:0000259" key="15">
    <source>
        <dbReference type="Pfam" id="PF16923"/>
    </source>
</evidence>
<dbReference type="FunFam" id="2.70.98.110:FF:000007">
    <property type="entry name" value="Mannosyl-oligosaccharide glucosidase"/>
    <property type="match status" value="1"/>
</dbReference>
<accession>A0A2G5U3Q7</accession>
<evidence type="ECO:0000256" key="12">
    <source>
        <dbReference type="RuleBase" id="RU368089"/>
    </source>
</evidence>
<keyword evidence="7 12" id="KW-1133">Transmembrane helix</keyword>
<evidence type="ECO:0000256" key="7">
    <source>
        <dbReference type="ARBA" id="ARBA00022989"/>
    </source>
</evidence>
<evidence type="ECO:0000256" key="8">
    <source>
        <dbReference type="ARBA" id="ARBA00023136"/>
    </source>
</evidence>
<keyword evidence="5 12" id="KW-0256">Endoplasmic reticulum</keyword>
<dbReference type="SUPFAM" id="SSF48208">
    <property type="entry name" value="Six-hairpin glycosidases"/>
    <property type="match status" value="1"/>
</dbReference>
<keyword evidence="3 12" id="KW-0812">Transmembrane</keyword>
<dbReference type="AlphaFoldDB" id="A0A2G5U3Q7"/>
<comment type="subcellular location">
    <subcellularLocation>
        <location evidence="1 12">Endoplasmic reticulum membrane</location>
        <topology evidence="1 12">Single-pass type II membrane protein</topology>
    </subcellularLocation>
</comment>
<dbReference type="EMBL" id="PDUG01000004">
    <property type="protein sequence ID" value="PIC34184.1"/>
    <property type="molecule type" value="Genomic_DNA"/>
</dbReference>
<evidence type="ECO:0000256" key="6">
    <source>
        <dbReference type="ARBA" id="ARBA00022968"/>
    </source>
</evidence>
<dbReference type="InterPro" id="IPR004888">
    <property type="entry name" value="Glycoside_hydrolase_63"/>
</dbReference>
<keyword evidence="10 12" id="KW-0326">Glycosidase</keyword>
<evidence type="ECO:0000256" key="3">
    <source>
        <dbReference type="ARBA" id="ARBA00022692"/>
    </source>
</evidence>
<feature type="compositionally biased region" description="Basic and acidic residues" evidence="13">
    <location>
        <begin position="42"/>
        <end position="57"/>
    </location>
</feature>
<evidence type="ECO:0000256" key="11">
    <source>
        <dbReference type="ARBA" id="ARBA00038888"/>
    </source>
</evidence>
<dbReference type="InterPro" id="IPR031631">
    <property type="entry name" value="Glyco_hydro_63N"/>
</dbReference>
<dbReference type="STRING" id="1611254.A0A2G5U3Q7"/>
<dbReference type="Pfam" id="PF03200">
    <property type="entry name" value="Glyco_hydro_63"/>
    <property type="match status" value="1"/>
</dbReference>
<dbReference type="GO" id="GO:0006487">
    <property type="term" value="P:protein N-linked glycosylation"/>
    <property type="evidence" value="ECO:0007669"/>
    <property type="project" value="UniProtKB-UniRule"/>
</dbReference>
<keyword evidence="8 12" id="KW-0472">Membrane</keyword>
<feature type="domain" description="Glycosyl hydrolase family 63 N-terminal" evidence="15">
    <location>
        <begin position="136"/>
        <end position="296"/>
    </location>
</feature>
<keyword evidence="4 12" id="KW-0378">Hydrolase</keyword>
<dbReference type="InterPro" id="IPR038518">
    <property type="entry name" value="Glyco_hydro_63N_sf"/>
</dbReference>
<evidence type="ECO:0000256" key="10">
    <source>
        <dbReference type="ARBA" id="ARBA00023295"/>
    </source>
</evidence>
<dbReference type="InterPro" id="IPR012341">
    <property type="entry name" value="6hp_glycosidase-like_sf"/>
</dbReference>
<evidence type="ECO:0000256" key="2">
    <source>
        <dbReference type="ARBA" id="ARBA00010833"/>
    </source>
</evidence>
<evidence type="ECO:0000256" key="4">
    <source>
        <dbReference type="ARBA" id="ARBA00022801"/>
    </source>
</evidence>
<dbReference type="Proteomes" id="UP000230233">
    <property type="component" value="Chromosome IV"/>
</dbReference>
<dbReference type="GO" id="GO:0009311">
    <property type="term" value="P:oligosaccharide metabolic process"/>
    <property type="evidence" value="ECO:0007669"/>
    <property type="project" value="UniProtKB-UniRule"/>
</dbReference>
<dbReference type="InterPro" id="IPR031335">
    <property type="entry name" value="Glyco_hydro_63_C"/>
</dbReference>
<evidence type="ECO:0000259" key="14">
    <source>
        <dbReference type="Pfam" id="PF03200"/>
    </source>
</evidence>
<comment type="catalytic activity">
    <reaction evidence="12">
        <text>N(4)-(alpha-D-Glc-(1-&gt;2)-alpha-D-Glc-(1-&gt;3)-alpha-D-Glc-(1-&gt;3)-alpha-D-Man-(1-&gt;2)-alpha-D-Man-(1-&gt;2)-alpha-D-Man-(1-&gt;3)-[alpha-D-Man-(1-&gt;2)-alpha-D-Man-(1-&gt;3)-[alpha-D-Man-(1-&gt;2)-alpha-D-Man-(1-&gt;6)]-alpha-D-Man-(1-&gt;6)]-beta-D-Man-(1-&gt;4)-beta-D-GlcNAc-(1-&gt;4)-beta-D-GlcNAc)-L-asparaginyl-[protein] + H2O = N(4)-(alpha-D-Glc-(1-&gt;3)-alpha-D-Glc-(1-&gt;3)-alpha-D-Man-(1-&gt;2)-alpha-D-Man-(1-&gt;2)-alpha-D-Man-(1-&gt;3)-[alpha-D-Man-(1-&gt;2)-alpha-D-Man-(1-&gt;3)-[alpha-D-Man-(1-&gt;2)-alpha-D-Man-(1-&gt;6)]-alpha-D-Man-(1-&gt;6)]-beta-D-Man-(1-&gt;4)-beta-D-GlcNAc-(1-&gt;4)-beta-D-GlcNAc)-L-asparaginyl-[protein] + beta-D-glucose</text>
        <dbReference type="Rhea" id="RHEA:55988"/>
        <dbReference type="Rhea" id="RHEA-COMP:12806"/>
        <dbReference type="Rhea" id="RHEA-COMP:14355"/>
        <dbReference type="ChEBI" id="CHEBI:15377"/>
        <dbReference type="ChEBI" id="CHEBI:15903"/>
        <dbReference type="ChEBI" id="CHEBI:59082"/>
        <dbReference type="ChEBI" id="CHEBI:132537"/>
        <dbReference type="EC" id="3.2.1.106"/>
    </reaction>
</comment>
<dbReference type="InterPro" id="IPR008928">
    <property type="entry name" value="6-hairpin_glycosidase_sf"/>
</dbReference>
<comment type="function">
    <text evidence="12">Cleaves the distal alpha 1,2-linked glucose residue from the Glc(3)Man(9)GlcNAc(2) oligosaccharide precursor.</text>
</comment>
<keyword evidence="9" id="KW-0325">Glycoprotein</keyword>
<evidence type="ECO:0000256" key="13">
    <source>
        <dbReference type="SAM" id="MobiDB-lite"/>
    </source>
</evidence>
<dbReference type="PANTHER" id="PTHR10412:SF11">
    <property type="entry name" value="MANNOSYL-OLIGOSACCHARIDE GLUCOSIDASE"/>
    <property type="match status" value="1"/>
</dbReference>
<reference evidence="17" key="1">
    <citation type="submission" date="2017-10" db="EMBL/GenBank/DDBJ databases">
        <title>Rapid genome shrinkage in a self-fertile nematode reveals novel sperm competition proteins.</title>
        <authorList>
            <person name="Yin D."/>
            <person name="Schwarz E.M."/>
            <person name="Thomas C.G."/>
            <person name="Felde R.L."/>
            <person name="Korf I.F."/>
            <person name="Cutter A.D."/>
            <person name="Schartner C.M."/>
            <person name="Ralston E.J."/>
            <person name="Meyer B.J."/>
            <person name="Haag E.S."/>
        </authorList>
    </citation>
    <scope>NUCLEOTIDE SEQUENCE [LARGE SCALE GENOMIC DNA]</scope>
    <source>
        <strain evidence="17">JU1422</strain>
    </source>
</reference>
<organism evidence="16 17">
    <name type="scientific">Caenorhabditis nigoni</name>
    <dbReference type="NCBI Taxonomy" id="1611254"/>
    <lineage>
        <taxon>Eukaryota</taxon>
        <taxon>Metazoa</taxon>
        <taxon>Ecdysozoa</taxon>
        <taxon>Nematoda</taxon>
        <taxon>Chromadorea</taxon>
        <taxon>Rhabditida</taxon>
        <taxon>Rhabditina</taxon>
        <taxon>Rhabditomorpha</taxon>
        <taxon>Rhabditoidea</taxon>
        <taxon>Rhabditidae</taxon>
        <taxon>Peloderinae</taxon>
        <taxon>Caenorhabditis</taxon>
    </lineage>
</organism>
<evidence type="ECO:0000313" key="16">
    <source>
        <dbReference type="EMBL" id="PIC34184.1"/>
    </source>
</evidence>
<proteinExistence type="inferred from homology"/>
<comment type="caution">
    <text evidence="16">The sequence shown here is derived from an EMBL/GenBank/DDBJ whole genome shotgun (WGS) entry which is preliminary data.</text>
</comment>
<dbReference type="GO" id="GO:0004573">
    <property type="term" value="F:Glc3Man9GlcNAc2 oligosaccharide glucosidase activity"/>
    <property type="evidence" value="ECO:0007669"/>
    <property type="project" value="UniProtKB-UniRule"/>
</dbReference>
<evidence type="ECO:0000256" key="1">
    <source>
        <dbReference type="ARBA" id="ARBA00004648"/>
    </source>
</evidence>
<comment type="similarity">
    <text evidence="2 12">Belongs to the glycosyl hydrolase 63 family.</text>
</comment>
<dbReference type="EC" id="3.2.1.106" evidence="11 12"/>
<evidence type="ECO:0000256" key="5">
    <source>
        <dbReference type="ARBA" id="ARBA00022824"/>
    </source>
</evidence>
<protein>
    <recommendedName>
        <fullName evidence="11 12">Mannosyl-oligosaccharide glucosidase</fullName>
        <ecNumber evidence="11 12">3.2.1.106</ecNumber>
    </recommendedName>
</protein>
<gene>
    <name evidence="16" type="primary">Cni-mogs-1</name>
    <name evidence="16" type="synonym">Cnig_chr_IV.g13914</name>
    <name evidence="16" type="ORF">B9Z55_013914</name>
</gene>
<dbReference type="Gene3D" id="1.50.10.10">
    <property type="match status" value="1"/>
</dbReference>
<name>A0A2G5U3Q7_9PELO</name>
<sequence>MGEIDDDSILIVDDTLSNGAIYQDQKIIFDLITRSLSKYEPKKCRKQTERGRKEHSMAPRHRRPPREIETPSATIRYEPVVEKGSWLQSCCSWDLLVFLLLVSGACGFIVLHLYLYPTLDKMSQLPNIDPDNAPFTWGTYRPHMYFGLRTRSPFSPLFGMMWYEQPDTIQRPHIRHWCHQDDRLPGYYWYEADGRTFGRQNISEAHKGVIETDWINEANGFAARVKLNMAKGRRYNVILYFSAQELATRFRLGKHLKDIFYGTNELLGAFTFSVHLKNGTKLNSSHSTMLTDERIPVEKYQDYIMENTQAYNAPNQPLHYLLNEKKNSEEGKFIAVQLNLGNDAEFDIVLQTEKLKAMKSEEFSNTLRSRSYNFNKKYENAFQLGGKNYTKNQLKMAKVAISNMLGSMGYWYGHNRVVFNNLIHPYGPHAFFSAVPSRPFFPRGFLWDEGFHQMLIRKMDPKMTLEVIVSWMNVMDTSGWIPREMIVGSEAEAKVPAEFIPQRPDVANPPTLFYVMDKLIHDERTISRYSGILKLLYPRLEKWFTWLRITQAGPSRTTFRWRGRNSTILSELNPKTLSSGLDDFPRASHPTDNEYHLDLKCWLALASRVLARLAKSYGTEQEYQKASKAMEELNNFETLQKDHWSEEAQGFFDYGKHSKDVALAPVPASGSPRQFEYQRVASLAPTYQLVTDAFGYNNLFPLMLKMIPARSPALKATLDKIRDPEVLWTNYGLRSISKKSPYYLAKNTEHDPPYWRGYIWINVNYMVLSSLHHYSEQNGPHKDLAKKIFHELRTNLVTNMANQFQKTGFLWENYDDRTGQGRGCHPFTGWSSLILLIMSDNLDT</sequence>
<keyword evidence="17" id="KW-1185">Reference proteome</keyword>
<feature type="region of interest" description="Disordered" evidence="13">
    <location>
        <begin position="42"/>
        <end position="69"/>
    </location>
</feature>